<proteinExistence type="predicted"/>
<dbReference type="AlphaFoldDB" id="A0A0N7JVY2"/>
<accession>A0A0N7JVY2</accession>
<reference evidence="1 2" key="1">
    <citation type="journal article" date="2014" name="Genome Announc.">
        <title>Draft Genome Sequence of the Haloacid-Degrading Burkholderia caribensis Strain MBA4.</title>
        <authorList>
            <person name="Pan Y."/>
            <person name="Kong K.F."/>
            <person name="Tsang J.S."/>
        </authorList>
    </citation>
    <scope>NUCLEOTIDE SEQUENCE [LARGE SCALE GENOMIC DNA]</scope>
    <source>
        <strain evidence="1 2">MBA4</strain>
        <plasmid evidence="2">Plasmid</plasmid>
    </source>
</reference>
<evidence type="ECO:0000313" key="1">
    <source>
        <dbReference type="EMBL" id="ALL70485.1"/>
    </source>
</evidence>
<keyword evidence="1" id="KW-0614">Plasmid</keyword>
<gene>
    <name evidence="1" type="ORF">K788_0001177</name>
</gene>
<dbReference type="Proteomes" id="UP000019146">
    <property type="component" value="Plasmid unnamed"/>
</dbReference>
<dbReference type="KEGG" id="bcai:K788_0001177"/>
<geneLocation type="plasmid" evidence="2"/>
<evidence type="ECO:0000313" key="2">
    <source>
        <dbReference type="Proteomes" id="UP000019146"/>
    </source>
</evidence>
<dbReference type="EMBL" id="CP012748">
    <property type="protein sequence ID" value="ALL70485.1"/>
    <property type="molecule type" value="Genomic_DNA"/>
</dbReference>
<protein>
    <submittedName>
        <fullName evidence="1">Uncharacterized protein</fullName>
    </submittedName>
</protein>
<name>A0A0N7JVY2_9BURK</name>
<organism evidence="1 2">
    <name type="scientific">Paraburkholderia caribensis MBA4</name>
    <dbReference type="NCBI Taxonomy" id="1323664"/>
    <lineage>
        <taxon>Bacteria</taxon>
        <taxon>Pseudomonadati</taxon>
        <taxon>Pseudomonadota</taxon>
        <taxon>Betaproteobacteria</taxon>
        <taxon>Burkholderiales</taxon>
        <taxon>Burkholderiaceae</taxon>
        <taxon>Paraburkholderia</taxon>
    </lineage>
</organism>
<sequence length="68" mass="7750">MKDLANNRKRMMTWSRRCGFCTRNANRATKGPKCVRVLRRANHSANHGADYDVITTSCNRHIKGMDVG</sequence>